<evidence type="ECO:0000313" key="2">
    <source>
        <dbReference type="Proteomes" id="UP000217790"/>
    </source>
</evidence>
<dbReference type="OrthoDB" id="2985081at2759"/>
<organism evidence="1 2">
    <name type="scientific">Armillaria gallica</name>
    <name type="common">Bulbous honey fungus</name>
    <name type="synonym">Armillaria bulbosa</name>
    <dbReference type="NCBI Taxonomy" id="47427"/>
    <lineage>
        <taxon>Eukaryota</taxon>
        <taxon>Fungi</taxon>
        <taxon>Dikarya</taxon>
        <taxon>Basidiomycota</taxon>
        <taxon>Agaricomycotina</taxon>
        <taxon>Agaricomycetes</taxon>
        <taxon>Agaricomycetidae</taxon>
        <taxon>Agaricales</taxon>
        <taxon>Marasmiineae</taxon>
        <taxon>Physalacriaceae</taxon>
        <taxon>Armillaria</taxon>
    </lineage>
</organism>
<accession>A0A2H3DIQ7</accession>
<name>A0A2H3DIQ7_ARMGA</name>
<reference evidence="2" key="1">
    <citation type="journal article" date="2017" name="Nat. Ecol. Evol.">
        <title>Genome expansion and lineage-specific genetic innovations in the forest pathogenic fungi Armillaria.</title>
        <authorList>
            <person name="Sipos G."/>
            <person name="Prasanna A.N."/>
            <person name="Walter M.C."/>
            <person name="O'Connor E."/>
            <person name="Balint B."/>
            <person name="Krizsan K."/>
            <person name="Kiss B."/>
            <person name="Hess J."/>
            <person name="Varga T."/>
            <person name="Slot J."/>
            <person name="Riley R."/>
            <person name="Boka B."/>
            <person name="Rigling D."/>
            <person name="Barry K."/>
            <person name="Lee J."/>
            <person name="Mihaltcheva S."/>
            <person name="LaButti K."/>
            <person name="Lipzen A."/>
            <person name="Waldron R."/>
            <person name="Moloney N.M."/>
            <person name="Sperisen C."/>
            <person name="Kredics L."/>
            <person name="Vagvoelgyi C."/>
            <person name="Patrignani A."/>
            <person name="Fitzpatrick D."/>
            <person name="Nagy I."/>
            <person name="Doyle S."/>
            <person name="Anderson J.B."/>
            <person name="Grigoriev I.V."/>
            <person name="Gueldener U."/>
            <person name="Muensterkoetter M."/>
            <person name="Nagy L.G."/>
        </authorList>
    </citation>
    <scope>NUCLEOTIDE SEQUENCE [LARGE SCALE GENOMIC DNA]</scope>
    <source>
        <strain evidence="2">Ar21-2</strain>
    </source>
</reference>
<sequence length="270" mass="30531">MYYFLLALKVTSFGCAGDGDPFILPEILESLNGQLHSSEVALQEYCALRRTHDATSINLMEALRHRTLYHRKGSAGPPNWHDLDEIQWIMSPPGAYYLRDYRPRPDTSFSNLPHLVAALLSSELMASWISAKGVKSVMKLALSAVINIFVPKPVFYVGKWIGRQPFFEGDKMKQKLRGKRGKAILDEALRHFGVDVWWSGACMLTISGFDAAGNMVFTAELANRMVDSEAWIYRVNRSKETFDANNYARVHYQIPPGCIYEEGFSRAEAK</sequence>
<dbReference type="InParanoid" id="A0A2H3DIQ7"/>
<gene>
    <name evidence="1" type="ORF">ARMGADRAFT_1030303</name>
</gene>
<dbReference type="AlphaFoldDB" id="A0A2H3DIQ7"/>
<keyword evidence="2" id="KW-1185">Reference proteome</keyword>
<dbReference type="Proteomes" id="UP000217790">
    <property type="component" value="Unassembled WGS sequence"/>
</dbReference>
<proteinExistence type="predicted"/>
<protein>
    <submittedName>
        <fullName evidence="1">Uncharacterized protein</fullName>
    </submittedName>
</protein>
<evidence type="ECO:0000313" key="1">
    <source>
        <dbReference type="EMBL" id="PBK93734.1"/>
    </source>
</evidence>
<dbReference type="EMBL" id="KZ293656">
    <property type="protein sequence ID" value="PBK93734.1"/>
    <property type="molecule type" value="Genomic_DNA"/>
</dbReference>